<feature type="compositionally biased region" description="Low complexity" evidence="2">
    <location>
        <begin position="440"/>
        <end position="464"/>
    </location>
</feature>
<dbReference type="InterPro" id="IPR011990">
    <property type="entry name" value="TPR-like_helical_dom_sf"/>
</dbReference>
<dbReference type="Gene3D" id="1.10.30.10">
    <property type="entry name" value="High mobility group box domain"/>
    <property type="match status" value="1"/>
</dbReference>
<comment type="caution">
    <text evidence="4">The sequence shown here is derived from an EMBL/GenBank/DDBJ whole genome shotgun (WGS) entry which is preliminary data.</text>
</comment>
<evidence type="ECO:0000313" key="4">
    <source>
        <dbReference type="EMBL" id="OCB88364.1"/>
    </source>
</evidence>
<feature type="compositionally biased region" description="Low complexity" evidence="2">
    <location>
        <begin position="11"/>
        <end position="25"/>
    </location>
</feature>
<feature type="compositionally biased region" description="Acidic residues" evidence="2">
    <location>
        <begin position="373"/>
        <end position="403"/>
    </location>
</feature>
<feature type="compositionally biased region" description="Low complexity" evidence="2">
    <location>
        <begin position="273"/>
        <end position="286"/>
    </location>
</feature>
<dbReference type="SUPFAM" id="SSF48452">
    <property type="entry name" value="TPR-like"/>
    <property type="match status" value="1"/>
</dbReference>
<dbReference type="SUPFAM" id="SSF47095">
    <property type="entry name" value="HMG-box"/>
    <property type="match status" value="1"/>
</dbReference>
<feature type="compositionally biased region" description="Pro residues" evidence="2">
    <location>
        <begin position="339"/>
        <end position="351"/>
    </location>
</feature>
<evidence type="ECO:0000256" key="2">
    <source>
        <dbReference type="SAM" id="MobiDB-lite"/>
    </source>
</evidence>
<dbReference type="Pfam" id="PF12770">
    <property type="entry name" value="CHAT"/>
    <property type="match status" value="1"/>
</dbReference>
<dbReference type="GO" id="GO:0003677">
    <property type="term" value="F:DNA binding"/>
    <property type="evidence" value="ECO:0007669"/>
    <property type="project" value="UniProtKB-UniRule"/>
</dbReference>
<keyword evidence="5" id="KW-1185">Reference proteome</keyword>
<feature type="compositionally biased region" description="Basic residues" evidence="2">
    <location>
        <begin position="136"/>
        <end position="148"/>
    </location>
</feature>
<keyword evidence="1" id="KW-0539">Nucleus</keyword>
<organism evidence="4 5">
    <name type="scientific">Sanghuangporus baumii</name>
    <name type="common">Phellinus baumii</name>
    <dbReference type="NCBI Taxonomy" id="108892"/>
    <lineage>
        <taxon>Eukaryota</taxon>
        <taxon>Fungi</taxon>
        <taxon>Dikarya</taxon>
        <taxon>Basidiomycota</taxon>
        <taxon>Agaricomycotina</taxon>
        <taxon>Agaricomycetes</taxon>
        <taxon>Hymenochaetales</taxon>
        <taxon>Hymenochaetaceae</taxon>
        <taxon>Sanghuangporus</taxon>
    </lineage>
</organism>
<dbReference type="InterPro" id="IPR009071">
    <property type="entry name" value="HMG_box_dom"/>
</dbReference>
<accession>A0A9Q5HYR9</accession>
<feature type="region of interest" description="Disordered" evidence="2">
    <location>
        <begin position="182"/>
        <end position="225"/>
    </location>
</feature>
<dbReference type="Proteomes" id="UP000757232">
    <property type="component" value="Unassembled WGS sequence"/>
</dbReference>
<evidence type="ECO:0000313" key="5">
    <source>
        <dbReference type="Proteomes" id="UP000757232"/>
    </source>
</evidence>
<feature type="domain" description="HMG box" evidence="3">
    <location>
        <begin position="162"/>
        <end position="266"/>
    </location>
</feature>
<dbReference type="EMBL" id="LNZH02000180">
    <property type="protein sequence ID" value="OCB88364.1"/>
    <property type="molecule type" value="Genomic_DNA"/>
</dbReference>
<protein>
    <recommendedName>
        <fullName evidence="3">HMG box domain-containing protein</fullName>
    </recommendedName>
</protein>
<dbReference type="GO" id="GO:0005634">
    <property type="term" value="C:nucleus"/>
    <property type="evidence" value="ECO:0007669"/>
    <property type="project" value="UniProtKB-UniRule"/>
</dbReference>
<feature type="compositionally biased region" description="Low complexity" evidence="2">
    <location>
        <begin position="540"/>
        <end position="555"/>
    </location>
</feature>
<gene>
    <name evidence="4" type="ORF">A7U60_g4566</name>
</gene>
<keyword evidence="1" id="KW-0238">DNA-binding</keyword>
<feature type="compositionally biased region" description="Low complexity" evidence="2">
    <location>
        <begin position="92"/>
        <end position="117"/>
    </location>
</feature>
<feature type="compositionally biased region" description="Basic residues" evidence="2">
    <location>
        <begin position="318"/>
        <end position="328"/>
    </location>
</feature>
<feature type="region of interest" description="Disordered" evidence="2">
    <location>
        <begin position="529"/>
        <end position="557"/>
    </location>
</feature>
<evidence type="ECO:0000259" key="3">
    <source>
        <dbReference type="PROSITE" id="PS50118"/>
    </source>
</evidence>
<sequence length="1543" mass="172036">MSVTIPRMRDAATTGSTPTASSGFAEMQRKVDADGVDCESAAMDVFRSRMGHTSHGSTESCEPASLKVGDAKAPATSMPTPSPSPNTPVQPLPSSLPISLPSPESLSASLHLSLPSPHGAVPDPASGVNNSEVSSKRQRQQQKRKHISLNHPSHPRTNPAHIPRPRNAFILFRSWALSSGLLSSSSSSSTRSNPNPVKTKGTGPGSKKNSTKCTTTSQASVPLQQNEASREIAKIWKRVDESTRGVFEEMAREEKRRHREMYPDYRYAPRKVQQQQLQSQEYQSPSRMERKKDVQNGVGKVVKITGTGRLAGAAATKKGVKKRRRRARAPLTPETTLEPPSPSPSPTPPPETETESEDVEDTRAGREMHMDVDVDMDVDNDVGDDDEDDGDEDSGKEEEEEELPLGKSVDVRTGSGNRVHSDRNFKSKSAKSPHPEFTYPSSSSPSSLSIFDPSSNSSGTSSSSCALNRTENNKHALDEAKIDTKKANFEKTIRTRTTINQAYVPLLASTTYYVPTFVHVDRTCRVPDGPSNPSDCNPDTGSSSAQTSSTSSNAAEGTLVNVPTVLASEHDAGNHNSDFNDLEEFSFSFSLDSDKSCSVSGSFYEDEFGFVRFRRSEEEEEQELIQRALKPYAPLWHPSPVKKLSSSSSFTRNGSSPSTLGKKEGLLFKLRTRQAEYFWSRFEESGNGKDLDLAISYRQATLVLDCCPNDPCYRSAALRRLADLFCKRYELRRETDDLDRAIMLDRTALKLLQERYHSTVLADLACILTIRFKQSGKDEDLEEAISMERTVLELRPEVHPRRSSALANLKHSLWLRFEHSGKMKEIEEVISMHRAALKLLPEDHPDHSLSSADLAFFLTTRFKQSGRSEDLEEAISMECTVLELRTEDHPDHFSSFANLSFFLSEREDRRSRGSYLNGTFLLEIEPKDHPRHSWSVAILASSLGMRFEHGKRMEELEEAISLHCAALELRPEGHPRHSSSLENLAICLRLHFEHGERTEDLEEAILLHRTALKLQREDHSGYSSWLINLASCLWTRFRHSGSIEDLEEAIRFLRLAASHPFSDFAARLDAAYSWTVIAEFHDHNTLIEAHRAATSILQRALTTRPTLSEQRKLLHKHGSYLSVTLDVASHVIGKGEFTLAVEFLEQGRALLWSQLHGFRASLEQLSKVDRTLARNFEVCTRHLEELITSSEHTTGSNTSAFEMLEHNESNQQRSIDEALAQIFKDFLRPKPFSNIQQAAVEGPVIVLNHSQYRCDALIVLSCNNEPCVCVPLDNDFYTDTINLHEELIRIRRTLGVGSGEYDEVLRRIMKAPWDRVVSKVLQKLVKLAFPFHAAGPYEAWDGSVKYLLDDYASSYTPTLTSLINARSRVQIGGERMLFVADTKLPSAKREKNAINRIRRCEDLLDDRATPEALSGGALTLLDIAQANLPHAEFAFLSACHTAEQSPNSALDEALQPAAGMQFCGFRSVVGTMWQLLDKDGPFLSSAVYRHLMGELEDGEIRFKRAAEAVRRAALSLRESGDMGTEKGADIMAERWVNLVHIGA</sequence>
<feature type="DNA-binding region" description="HMG box" evidence="1">
    <location>
        <begin position="162"/>
        <end position="266"/>
    </location>
</feature>
<dbReference type="Gene3D" id="1.25.40.10">
    <property type="entry name" value="Tetratricopeptide repeat domain"/>
    <property type="match status" value="2"/>
</dbReference>
<dbReference type="SMART" id="SM00398">
    <property type="entry name" value="HMG"/>
    <property type="match status" value="1"/>
</dbReference>
<dbReference type="PROSITE" id="PS50118">
    <property type="entry name" value="HMG_BOX_2"/>
    <property type="match status" value="1"/>
</dbReference>
<dbReference type="InterPro" id="IPR024983">
    <property type="entry name" value="CHAT_dom"/>
</dbReference>
<feature type="compositionally biased region" description="Low complexity" evidence="2">
    <location>
        <begin position="329"/>
        <end position="338"/>
    </location>
</feature>
<feature type="compositionally biased region" description="Low complexity" evidence="2">
    <location>
        <begin position="206"/>
        <end position="217"/>
    </location>
</feature>
<feature type="compositionally biased region" description="Low complexity" evidence="2">
    <location>
        <begin position="297"/>
        <end position="317"/>
    </location>
</feature>
<name>A0A9Q5HYR9_SANBA</name>
<dbReference type="InterPro" id="IPR036910">
    <property type="entry name" value="HMG_box_dom_sf"/>
</dbReference>
<proteinExistence type="predicted"/>
<reference evidence="4" key="1">
    <citation type="submission" date="2016-06" db="EMBL/GenBank/DDBJ databases">
        <title>Draft Genome sequence of the fungus Inonotus baumii.</title>
        <authorList>
            <person name="Zhu H."/>
            <person name="Lin W."/>
        </authorList>
    </citation>
    <scope>NUCLEOTIDE SEQUENCE</scope>
    <source>
        <strain evidence="4">821</strain>
    </source>
</reference>
<feature type="compositionally biased region" description="Basic and acidic residues" evidence="2">
    <location>
        <begin position="361"/>
        <end position="372"/>
    </location>
</feature>
<dbReference type="OrthoDB" id="6247875at2759"/>
<feature type="region of interest" description="Disordered" evidence="2">
    <location>
        <begin position="50"/>
        <end position="163"/>
    </location>
</feature>
<feature type="region of interest" description="Disordered" evidence="2">
    <location>
        <begin position="269"/>
        <end position="467"/>
    </location>
</feature>
<feature type="compositionally biased region" description="Pro residues" evidence="2">
    <location>
        <begin position="80"/>
        <end position="91"/>
    </location>
</feature>
<evidence type="ECO:0000256" key="1">
    <source>
        <dbReference type="PROSITE-ProRule" id="PRU00267"/>
    </source>
</evidence>
<dbReference type="CDD" id="cd01389">
    <property type="entry name" value="HMG-box_ROX1-like"/>
    <property type="match status" value="1"/>
</dbReference>
<feature type="region of interest" description="Disordered" evidence="2">
    <location>
        <begin position="1"/>
        <end position="28"/>
    </location>
</feature>